<evidence type="ECO:0000259" key="5">
    <source>
        <dbReference type="PROSITE" id="PS01124"/>
    </source>
</evidence>
<feature type="transmembrane region" description="Helical" evidence="4">
    <location>
        <begin position="16"/>
        <end position="36"/>
    </location>
</feature>
<keyword evidence="3" id="KW-0804">Transcription</keyword>
<proteinExistence type="predicted"/>
<dbReference type="InterPro" id="IPR009057">
    <property type="entry name" value="Homeodomain-like_sf"/>
</dbReference>
<dbReference type="Gene3D" id="1.10.10.60">
    <property type="entry name" value="Homeodomain-like"/>
    <property type="match status" value="1"/>
</dbReference>
<comment type="caution">
    <text evidence="6">The sequence shown here is derived from an EMBL/GenBank/DDBJ whole genome shotgun (WGS) entry which is preliminary data.</text>
</comment>
<evidence type="ECO:0000313" key="7">
    <source>
        <dbReference type="Proteomes" id="UP000307244"/>
    </source>
</evidence>
<evidence type="ECO:0000256" key="4">
    <source>
        <dbReference type="SAM" id="Phobius"/>
    </source>
</evidence>
<dbReference type="AlphaFoldDB" id="A0A4U1CPI2"/>
<dbReference type="PANTHER" id="PTHR43280:SF29">
    <property type="entry name" value="ARAC-FAMILY TRANSCRIPTIONAL REGULATOR"/>
    <property type="match status" value="1"/>
</dbReference>
<accession>A0A4U1CPI2</accession>
<evidence type="ECO:0000256" key="3">
    <source>
        <dbReference type="ARBA" id="ARBA00023163"/>
    </source>
</evidence>
<dbReference type="PANTHER" id="PTHR43280">
    <property type="entry name" value="ARAC-FAMILY TRANSCRIPTIONAL REGULATOR"/>
    <property type="match status" value="1"/>
</dbReference>
<reference evidence="6 7" key="1">
    <citation type="submission" date="2019-04" db="EMBL/GenBank/DDBJ databases">
        <title>Pedobacter sp. RP-3-15 sp. nov., isolated from Arctic soil.</title>
        <authorList>
            <person name="Dahal R.H."/>
            <person name="Kim D.-U."/>
        </authorList>
    </citation>
    <scope>NUCLEOTIDE SEQUENCE [LARGE SCALE GENOMIC DNA]</scope>
    <source>
        <strain evidence="6 7">RP-3-15</strain>
    </source>
</reference>
<feature type="transmembrane region" description="Helical" evidence="4">
    <location>
        <begin position="48"/>
        <end position="69"/>
    </location>
</feature>
<keyword evidence="1" id="KW-0805">Transcription regulation</keyword>
<organism evidence="6 7">
    <name type="scientific">Pedobacter frigoris</name>
    <dbReference type="NCBI Taxonomy" id="2571272"/>
    <lineage>
        <taxon>Bacteria</taxon>
        <taxon>Pseudomonadati</taxon>
        <taxon>Bacteroidota</taxon>
        <taxon>Sphingobacteriia</taxon>
        <taxon>Sphingobacteriales</taxon>
        <taxon>Sphingobacteriaceae</taxon>
        <taxon>Pedobacter</taxon>
    </lineage>
</organism>
<feature type="transmembrane region" description="Helical" evidence="4">
    <location>
        <begin position="178"/>
        <end position="202"/>
    </location>
</feature>
<evidence type="ECO:0000256" key="2">
    <source>
        <dbReference type="ARBA" id="ARBA00023125"/>
    </source>
</evidence>
<keyword evidence="4" id="KW-0472">Membrane</keyword>
<sequence length="418" mass="48168">MELTPICYFCINDSTYMKYIIAIGIFQALAATILLWRSRIRNQADDLLIALLVSICLHLSIKFFIYSFVLDTEVLTMMNTFIWFCYLPLLYLYTLKTIQPSFIPASKWYVFVPLIIGAICFFSVVSALVTSTKAGHQILSWYNAISVWAILSFDAIMACWIIIYANKKLNTQSNERRLIIQLASLFLATSLLSFSFIVIKPFGFAHNYIGRSIIYSVLIVICIRIITFRYSAFMNVAIENFGLNSISQNNQDKFKQVGNVDQDLPLAIKNSPQENKLTLSSSSAIMINERKELLSMDEMLSIALKLENAMNIERYYSDSELTLDKLSSLTKHNKYHISETLNHFLHKPFYTFVNEYRIKYVKQQIENLSQKDIEINMLSLAYDAGFNSKSSFNRYFKEIVGQTPTAYLKMITHHLEIA</sequence>
<protein>
    <submittedName>
        <fullName evidence="6">AraC family transcriptional regulator</fullName>
    </submittedName>
</protein>
<keyword evidence="2" id="KW-0238">DNA-binding</keyword>
<keyword evidence="7" id="KW-1185">Reference proteome</keyword>
<feature type="transmembrane region" description="Helical" evidence="4">
    <location>
        <begin position="75"/>
        <end position="96"/>
    </location>
</feature>
<name>A0A4U1CPI2_9SPHI</name>
<dbReference type="EMBL" id="SWBQ01000001">
    <property type="protein sequence ID" value="TKC09414.1"/>
    <property type="molecule type" value="Genomic_DNA"/>
</dbReference>
<keyword evidence="4" id="KW-0812">Transmembrane</keyword>
<gene>
    <name evidence="6" type="ORF">FA047_04790</name>
</gene>
<dbReference type="InterPro" id="IPR018060">
    <property type="entry name" value="HTH_AraC"/>
</dbReference>
<feature type="transmembrane region" description="Helical" evidence="4">
    <location>
        <begin position="108"/>
        <end position="129"/>
    </location>
</feature>
<dbReference type="Proteomes" id="UP000307244">
    <property type="component" value="Unassembled WGS sequence"/>
</dbReference>
<dbReference type="SUPFAM" id="SSF46689">
    <property type="entry name" value="Homeodomain-like"/>
    <property type="match status" value="1"/>
</dbReference>
<dbReference type="Pfam" id="PF12833">
    <property type="entry name" value="HTH_18"/>
    <property type="match status" value="1"/>
</dbReference>
<evidence type="ECO:0000313" key="6">
    <source>
        <dbReference type="EMBL" id="TKC09414.1"/>
    </source>
</evidence>
<feature type="transmembrane region" description="Helical" evidence="4">
    <location>
        <begin position="208"/>
        <end position="226"/>
    </location>
</feature>
<dbReference type="OrthoDB" id="9779074at2"/>
<dbReference type="SMART" id="SM00342">
    <property type="entry name" value="HTH_ARAC"/>
    <property type="match status" value="1"/>
</dbReference>
<dbReference type="GO" id="GO:0043565">
    <property type="term" value="F:sequence-specific DNA binding"/>
    <property type="evidence" value="ECO:0007669"/>
    <property type="project" value="InterPro"/>
</dbReference>
<feature type="transmembrane region" description="Helical" evidence="4">
    <location>
        <begin position="141"/>
        <end position="166"/>
    </location>
</feature>
<feature type="domain" description="HTH araC/xylS-type" evidence="5">
    <location>
        <begin position="312"/>
        <end position="410"/>
    </location>
</feature>
<evidence type="ECO:0000256" key="1">
    <source>
        <dbReference type="ARBA" id="ARBA00023015"/>
    </source>
</evidence>
<dbReference type="PROSITE" id="PS01124">
    <property type="entry name" value="HTH_ARAC_FAMILY_2"/>
    <property type="match status" value="1"/>
</dbReference>
<dbReference type="GO" id="GO:0003700">
    <property type="term" value="F:DNA-binding transcription factor activity"/>
    <property type="evidence" value="ECO:0007669"/>
    <property type="project" value="InterPro"/>
</dbReference>
<keyword evidence="4" id="KW-1133">Transmembrane helix</keyword>